<feature type="non-terminal residue" evidence="2">
    <location>
        <position position="1"/>
    </location>
</feature>
<feature type="compositionally biased region" description="Pro residues" evidence="1">
    <location>
        <begin position="240"/>
        <end position="249"/>
    </location>
</feature>
<proteinExistence type="predicted"/>
<evidence type="ECO:0000313" key="3">
    <source>
        <dbReference type="Proteomes" id="UP000054498"/>
    </source>
</evidence>
<dbReference type="Proteomes" id="UP000054498">
    <property type="component" value="Unassembled WGS sequence"/>
</dbReference>
<dbReference type="OrthoDB" id="10569727at2759"/>
<reference evidence="2 3" key="1">
    <citation type="journal article" date="2013" name="BMC Genomics">
        <title>Reconstruction of the lipid metabolism for the microalga Monoraphidium neglectum from its genome sequence reveals characteristics suitable for biofuel production.</title>
        <authorList>
            <person name="Bogen C."/>
            <person name="Al-Dilaimi A."/>
            <person name="Albersmeier A."/>
            <person name="Wichmann J."/>
            <person name="Grundmann M."/>
            <person name="Rupp O."/>
            <person name="Lauersen K.J."/>
            <person name="Blifernez-Klassen O."/>
            <person name="Kalinowski J."/>
            <person name="Goesmann A."/>
            <person name="Mussgnug J.H."/>
            <person name="Kruse O."/>
        </authorList>
    </citation>
    <scope>NUCLEOTIDE SEQUENCE [LARGE SCALE GENOMIC DNA]</scope>
    <source>
        <strain evidence="2 3">SAG 48.87</strain>
    </source>
</reference>
<name>A0A0D2LZJ3_9CHLO</name>
<dbReference type="EMBL" id="KK102831">
    <property type="protein sequence ID" value="KIY96814.1"/>
    <property type="molecule type" value="Genomic_DNA"/>
</dbReference>
<dbReference type="Gene3D" id="2.60.40.1180">
    <property type="entry name" value="Golgi alpha-mannosidase II"/>
    <property type="match status" value="1"/>
</dbReference>
<accession>A0A0D2LZJ3</accession>
<dbReference type="AlphaFoldDB" id="A0A0D2LZJ3"/>
<feature type="region of interest" description="Disordered" evidence="1">
    <location>
        <begin position="223"/>
        <end position="249"/>
    </location>
</feature>
<keyword evidence="3" id="KW-1185">Reference proteome</keyword>
<gene>
    <name evidence="2" type="ORF">MNEG_11150</name>
</gene>
<dbReference type="RefSeq" id="XP_013895834.1">
    <property type="nucleotide sequence ID" value="XM_014040380.1"/>
</dbReference>
<evidence type="ECO:0000313" key="2">
    <source>
        <dbReference type="EMBL" id="KIY96814.1"/>
    </source>
</evidence>
<protein>
    <submittedName>
        <fullName evidence="2">Uncharacterized protein</fullName>
    </submittedName>
</protein>
<evidence type="ECO:0000256" key="1">
    <source>
        <dbReference type="SAM" id="MobiDB-lite"/>
    </source>
</evidence>
<dbReference type="InterPro" id="IPR013780">
    <property type="entry name" value="Glyco_hydro_b"/>
</dbReference>
<dbReference type="KEGG" id="mng:MNEG_11150"/>
<organism evidence="2 3">
    <name type="scientific">Monoraphidium neglectum</name>
    <dbReference type="NCBI Taxonomy" id="145388"/>
    <lineage>
        <taxon>Eukaryota</taxon>
        <taxon>Viridiplantae</taxon>
        <taxon>Chlorophyta</taxon>
        <taxon>core chlorophytes</taxon>
        <taxon>Chlorophyceae</taxon>
        <taxon>CS clade</taxon>
        <taxon>Sphaeropleales</taxon>
        <taxon>Selenastraceae</taxon>
        <taxon>Monoraphidium</taxon>
    </lineage>
</organism>
<dbReference type="Gene3D" id="3.20.20.80">
    <property type="entry name" value="Glycosidases"/>
    <property type="match status" value="1"/>
</dbReference>
<dbReference type="GeneID" id="25728384"/>
<sequence>YGGGRSGLSDTAAGMLWCADALFAFSKAGAVGFHFHWGFGGRPIHGGQPNTGVQTNFYDDDPARPYPSVHAPWYAYLLFRTATADRSGGFSDTVHVKTATKMNGCKANLKVWSLVADSGDLRVAVLNKDAKIGCNVEITVDPEYCGPVGNLSRLMPGWGGMDSKVGILWRNMSYESTNNGLPTGIPVDYPITSVPLKGNSGKCKFTFAMTIASGAVLQVRSKNPPRMLSGAPQPAVKATPSPPVTPAPLPSTLPLPLPAAAAPAANLARAAAAGVLPAVPVVAAAAPGAAVNAAVPARPSP</sequence>